<reference evidence="3" key="1">
    <citation type="submission" date="2015-11" db="EMBL/GenBank/DDBJ databases">
        <title>De novo transcriptome assembly of four potential Pierce s Disease insect vectors from Arizona vineyards.</title>
        <authorList>
            <person name="Tassone E.E."/>
        </authorList>
    </citation>
    <scope>NUCLEOTIDE SEQUENCE</scope>
</reference>
<sequence length="196" mass="22109">KAEDSTNTLPKAQTAKFLAKPRSTNSQYAASTNSQYAASTNSSLAAHEYARLSEQEVQEEFKRLSTQLELLRDHNMRHGNRHLAAKISAMQDAAREYRENIPEEDSDTLTVPTLPGSHPLAQGNEVSNHRVSRKIEGQCDSRCSKSERKEYPVSKHKERSPQHSTESNQLRSGHARTHTIVINLDDKNRFTEEVTV</sequence>
<feature type="region of interest" description="Disordered" evidence="2">
    <location>
        <begin position="115"/>
        <end position="177"/>
    </location>
</feature>
<feature type="compositionally biased region" description="Polar residues" evidence="2">
    <location>
        <begin position="22"/>
        <end position="42"/>
    </location>
</feature>
<dbReference type="EMBL" id="GEBQ01032031">
    <property type="protein sequence ID" value="JAT07946.1"/>
    <property type="molecule type" value="Transcribed_RNA"/>
</dbReference>
<accession>A0A1B6K923</accession>
<feature type="coiled-coil region" evidence="1">
    <location>
        <begin position="54"/>
        <end position="100"/>
    </location>
</feature>
<evidence type="ECO:0000313" key="3">
    <source>
        <dbReference type="EMBL" id="JAT07946.1"/>
    </source>
</evidence>
<dbReference type="AlphaFoldDB" id="A0A1B6K923"/>
<evidence type="ECO:0000256" key="2">
    <source>
        <dbReference type="SAM" id="MobiDB-lite"/>
    </source>
</evidence>
<feature type="non-terminal residue" evidence="3">
    <location>
        <position position="1"/>
    </location>
</feature>
<organism evidence="3">
    <name type="scientific">Graphocephala atropunctata</name>
    <dbReference type="NCBI Taxonomy" id="36148"/>
    <lineage>
        <taxon>Eukaryota</taxon>
        <taxon>Metazoa</taxon>
        <taxon>Ecdysozoa</taxon>
        <taxon>Arthropoda</taxon>
        <taxon>Hexapoda</taxon>
        <taxon>Insecta</taxon>
        <taxon>Pterygota</taxon>
        <taxon>Neoptera</taxon>
        <taxon>Paraneoptera</taxon>
        <taxon>Hemiptera</taxon>
        <taxon>Auchenorrhyncha</taxon>
        <taxon>Membracoidea</taxon>
        <taxon>Cicadellidae</taxon>
        <taxon>Cicadellinae</taxon>
        <taxon>Cicadellini</taxon>
        <taxon>Graphocephala</taxon>
    </lineage>
</organism>
<gene>
    <name evidence="3" type="ORF">g.51987</name>
</gene>
<feature type="compositionally biased region" description="Polar residues" evidence="2">
    <location>
        <begin position="1"/>
        <end position="11"/>
    </location>
</feature>
<feature type="region of interest" description="Disordered" evidence="2">
    <location>
        <begin position="1"/>
        <end position="42"/>
    </location>
</feature>
<feature type="compositionally biased region" description="Polar residues" evidence="2">
    <location>
        <begin position="162"/>
        <end position="171"/>
    </location>
</feature>
<feature type="compositionally biased region" description="Basic and acidic residues" evidence="2">
    <location>
        <begin position="133"/>
        <end position="161"/>
    </location>
</feature>
<protein>
    <submittedName>
        <fullName evidence="3">Uncharacterized protein</fullName>
    </submittedName>
</protein>
<name>A0A1B6K923_9HEMI</name>
<keyword evidence="1" id="KW-0175">Coiled coil</keyword>
<proteinExistence type="predicted"/>
<evidence type="ECO:0000256" key="1">
    <source>
        <dbReference type="SAM" id="Coils"/>
    </source>
</evidence>